<dbReference type="SUPFAM" id="SSF46785">
    <property type="entry name" value="Winged helix' DNA-binding domain"/>
    <property type="match status" value="1"/>
</dbReference>
<dbReference type="InterPro" id="IPR029016">
    <property type="entry name" value="GAF-like_dom_sf"/>
</dbReference>
<dbReference type="PROSITE" id="PS51078">
    <property type="entry name" value="ICLR_ED"/>
    <property type="match status" value="1"/>
</dbReference>
<dbReference type="InterPro" id="IPR014757">
    <property type="entry name" value="Tscrpt_reg_IclR_C"/>
</dbReference>
<evidence type="ECO:0000313" key="6">
    <source>
        <dbReference type="EMBL" id="PHP66682.1"/>
    </source>
</evidence>
<dbReference type="Gene3D" id="3.30.450.40">
    <property type="match status" value="1"/>
</dbReference>
<dbReference type="EMBL" id="PDVP01000007">
    <property type="protein sequence ID" value="PHP66682.1"/>
    <property type="molecule type" value="Genomic_DNA"/>
</dbReference>
<proteinExistence type="predicted"/>
<dbReference type="SMART" id="SM00346">
    <property type="entry name" value="HTH_ICLR"/>
    <property type="match status" value="1"/>
</dbReference>
<evidence type="ECO:0000259" key="5">
    <source>
        <dbReference type="PROSITE" id="PS51078"/>
    </source>
</evidence>
<keyword evidence="3" id="KW-0804">Transcription</keyword>
<keyword evidence="7" id="KW-1185">Reference proteome</keyword>
<dbReference type="Gene3D" id="1.10.10.10">
    <property type="entry name" value="Winged helix-like DNA-binding domain superfamily/Winged helix DNA-binding domain"/>
    <property type="match status" value="1"/>
</dbReference>
<name>A0A2G1QMG6_9HYPH</name>
<dbReference type="PANTHER" id="PTHR30136">
    <property type="entry name" value="HELIX-TURN-HELIX TRANSCRIPTIONAL REGULATOR, ICLR FAMILY"/>
    <property type="match status" value="1"/>
</dbReference>
<accession>A0A2G1QMG6</accession>
<evidence type="ECO:0000313" key="7">
    <source>
        <dbReference type="Proteomes" id="UP000221168"/>
    </source>
</evidence>
<evidence type="ECO:0000256" key="2">
    <source>
        <dbReference type="ARBA" id="ARBA00023125"/>
    </source>
</evidence>
<dbReference type="AlphaFoldDB" id="A0A2G1QMG6"/>
<gene>
    <name evidence="6" type="ORF">CSC94_13460</name>
</gene>
<dbReference type="PROSITE" id="PS51077">
    <property type="entry name" value="HTH_ICLR"/>
    <property type="match status" value="1"/>
</dbReference>
<dbReference type="GO" id="GO:0003677">
    <property type="term" value="F:DNA binding"/>
    <property type="evidence" value="ECO:0007669"/>
    <property type="project" value="UniProtKB-KW"/>
</dbReference>
<keyword evidence="1" id="KW-0805">Transcription regulation</keyword>
<dbReference type="InterPro" id="IPR011991">
    <property type="entry name" value="ArsR-like_HTH"/>
</dbReference>
<sequence length="271" mass="28609">MSGVLERSLAIIELLARNPAGLTVSAISADLDLPVSAAHRLLNELAKFGYVRQVRSQGEYTLTIKLAALGLGFLGQLGVTDIAQPILDRLARQSGELIRLSVVDGRNLVWVGVSQGATGGLRYDPNAEQGQVVHLACSAGGHAWLSAVSDEEALQMVAEQGLVPPFEPGPTAPRTISELLERLAEDRARGYSVAVDSYTVGMAAMAVPIRHPDDGHVIGCLSIAGPAVRVTPDYMARMAPALQEAADEIALATRASHFFEATQQAAAGRAR</sequence>
<dbReference type="Pfam" id="PF09339">
    <property type="entry name" value="HTH_IclR"/>
    <property type="match status" value="1"/>
</dbReference>
<dbReference type="InterPro" id="IPR036388">
    <property type="entry name" value="WH-like_DNA-bd_sf"/>
</dbReference>
<dbReference type="RefSeq" id="WP_099306868.1">
    <property type="nucleotide sequence ID" value="NZ_PDVP01000007.1"/>
</dbReference>
<dbReference type="Proteomes" id="UP000221168">
    <property type="component" value="Unassembled WGS sequence"/>
</dbReference>
<dbReference type="CDD" id="cd00090">
    <property type="entry name" value="HTH_ARSR"/>
    <property type="match status" value="1"/>
</dbReference>
<reference evidence="6 7" key="1">
    <citation type="submission" date="2017-10" db="EMBL/GenBank/DDBJ databases">
        <title>Sedimentibacterium mangrovi gen. nov., sp. nov., a novel member of family Phyllobacteriacea isolated from mangrove sediment.</title>
        <authorList>
            <person name="Liao H."/>
            <person name="Tian Y."/>
        </authorList>
    </citation>
    <scope>NUCLEOTIDE SEQUENCE [LARGE SCALE GENOMIC DNA]</scope>
    <source>
        <strain evidence="6 7">X9-2-2</strain>
    </source>
</reference>
<evidence type="ECO:0000256" key="1">
    <source>
        <dbReference type="ARBA" id="ARBA00023015"/>
    </source>
</evidence>
<dbReference type="PANTHER" id="PTHR30136:SF35">
    <property type="entry name" value="HTH-TYPE TRANSCRIPTIONAL REGULATOR RV1719"/>
    <property type="match status" value="1"/>
</dbReference>
<dbReference type="InterPro" id="IPR036390">
    <property type="entry name" value="WH_DNA-bd_sf"/>
</dbReference>
<feature type="domain" description="IclR-ED" evidence="5">
    <location>
        <begin position="65"/>
        <end position="255"/>
    </location>
</feature>
<keyword evidence="2" id="KW-0238">DNA-binding</keyword>
<dbReference type="GO" id="GO:0003700">
    <property type="term" value="F:DNA-binding transcription factor activity"/>
    <property type="evidence" value="ECO:0007669"/>
    <property type="project" value="TreeGrafter"/>
</dbReference>
<dbReference type="InterPro" id="IPR050707">
    <property type="entry name" value="HTH_MetabolicPath_Reg"/>
</dbReference>
<feature type="domain" description="HTH iclR-type" evidence="4">
    <location>
        <begin position="2"/>
        <end position="64"/>
    </location>
</feature>
<dbReference type="Pfam" id="PF01614">
    <property type="entry name" value="IclR_C"/>
    <property type="match status" value="1"/>
</dbReference>
<dbReference type="InterPro" id="IPR005471">
    <property type="entry name" value="Tscrpt_reg_IclR_N"/>
</dbReference>
<dbReference type="OrthoDB" id="9807558at2"/>
<comment type="caution">
    <text evidence="6">The sequence shown here is derived from an EMBL/GenBank/DDBJ whole genome shotgun (WGS) entry which is preliminary data.</text>
</comment>
<protein>
    <submittedName>
        <fullName evidence="6">IclR family transcriptional regulator</fullName>
    </submittedName>
</protein>
<organism evidence="6 7">
    <name type="scientific">Zhengella mangrovi</name>
    <dbReference type="NCBI Taxonomy" id="1982044"/>
    <lineage>
        <taxon>Bacteria</taxon>
        <taxon>Pseudomonadati</taxon>
        <taxon>Pseudomonadota</taxon>
        <taxon>Alphaproteobacteria</taxon>
        <taxon>Hyphomicrobiales</taxon>
        <taxon>Notoacmeibacteraceae</taxon>
        <taxon>Zhengella</taxon>
    </lineage>
</organism>
<dbReference type="GO" id="GO:0045892">
    <property type="term" value="P:negative regulation of DNA-templated transcription"/>
    <property type="evidence" value="ECO:0007669"/>
    <property type="project" value="TreeGrafter"/>
</dbReference>
<evidence type="ECO:0000259" key="4">
    <source>
        <dbReference type="PROSITE" id="PS51077"/>
    </source>
</evidence>
<dbReference type="SUPFAM" id="SSF55781">
    <property type="entry name" value="GAF domain-like"/>
    <property type="match status" value="1"/>
</dbReference>
<evidence type="ECO:0000256" key="3">
    <source>
        <dbReference type="ARBA" id="ARBA00023163"/>
    </source>
</evidence>